<feature type="domain" description="HTH cro/C1-type" evidence="2">
    <location>
        <begin position="14"/>
        <end position="75"/>
    </location>
</feature>
<sequence>MHDREPPESISELLRSARHRHKLSQRELADALIEASGRDTVTRSDISRWERGKRIPTGHWLYWLSRVLQIPLASLRQAATVARKYRLMAAVLQRPPWHVEPRHKPERNSGDVAEDRRDDGRSVRPKRYQWPLS</sequence>
<organism evidence="3 4">
    <name type="scientific">Kibdelosporangium philippinense</name>
    <dbReference type="NCBI Taxonomy" id="211113"/>
    <lineage>
        <taxon>Bacteria</taxon>
        <taxon>Bacillati</taxon>
        <taxon>Actinomycetota</taxon>
        <taxon>Actinomycetes</taxon>
        <taxon>Pseudonocardiales</taxon>
        <taxon>Pseudonocardiaceae</taxon>
        <taxon>Kibdelosporangium</taxon>
    </lineage>
</organism>
<comment type="caution">
    <text evidence="3">The sequence shown here is derived from an EMBL/GenBank/DDBJ whole genome shotgun (WGS) entry which is preliminary data.</text>
</comment>
<feature type="compositionally biased region" description="Basic and acidic residues" evidence="1">
    <location>
        <begin position="97"/>
        <end position="122"/>
    </location>
</feature>
<name>A0ABS8Z5U0_9PSEU</name>
<evidence type="ECO:0000259" key="2">
    <source>
        <dbReference type="PROSITE" id="PS50943"/>
    </source>
</evidence>
<keyword evidence="4" id="KW-1185">Reference proteome</keyword>
<protein>
    <submittedName>
        <fullName evidence="3">Helix-turn-helix domain-containing protein</fullName>
    </submittedName>
</protein>
<evidence type="ECO:0000313" key="3">
    <source>
        <dbReference type="EMBL" id="MCE7002140.1"/>
    </source>
</evidence>
<proteinExistence type="predicted"/>
<evidence type="ECO:0000313" key="4">
    <source>
        <dbReference type="Proteomes" id="UP001521150"/>
    </source>
</evidence>
<dbReference type="InterPro" id="IPR001387">
    <property type="entry name" value="Cro/C1-type_HTH"/>
</dbReference>
<gene>
    <name evidence="3" type="ORF">LWC34_04760</name>
</gene>
<dbReference type="SMART" id="SM00530">
    <property type="entry name" value="HTH_XRE"/>
    <property type="match status" value="1"/>
</dbReference>
<dbReference type="Proteomes" id="UP001521150">
    <property type="component" value="Unassembled WGS sequence"/>
</dbReference>
<dbReference type="PROSITE" id="PS50943">
    <property type="entry name" value="HTH_CROC1"/>
    <property type="match status" value="1"/>
</dbReference>
<accession>A0ABS8Z5U0</accession>
<dbReference type="CDD" id="cd00093">
    <property type="entry name" value="HTH_XRE"/>
    <property type="match status" value="1"/>
</dbReference>
<dbReference type="RefSeq" id="WP_233723177.1">
    <property type="nucleotide sequence ID" value="NZ_JAJVCN010000001.1"/>
</dbReference>
<dbReference type="Pfam" id="PF01381">
    <property type="entry name" value="HTH_3"/>
    <property type="match status" value="1"/>
</dbReference>
<reference evidence="3 4" key="1">
    <citation type="submission" date="2021-12" db="EMBL/GenBank/DDBJ databases">
        <title>Genome sequence of Kibdelosporangium philippinense ATCC 49844.</title>
        <authorList>
            <person name="Fedorov E.A."/>
            <person name="Omeragic M."/>
            <person name="Shalygina K.F."/>
            <person name="Maclea K.S."/>
        </authorList>
    </citation>
    <scope>NUCLEOTIDE SEQUENCE [LARGE SCALE GENOMIC DNA]</scope>
    <source>
        <strain evidence="3 4">ATCC 49844</strain>
    </source>
</reference>
<dbReference type="EMBL" id="JAJVCN010000001">
    <property type="protein sequence ID" value="MCE7002140.1"/>
    <property type="molecule type" value="Genomic_DNA"/>
</dbReference>
<feature type="region of interest" description="Disordered" evidence="1">
    <location>
        <begin position="96"/>
        <end position="133"/>
    </location>
</feature>
<dbReference type="InterPro" id="IPR010982">
    <property type="entry name" value="Lambda_DNA-bd_dom_sf"/>
</dbReference>
<dbReference type="SUPFAM" id="SSF47413">
    <property type="entry name" value="lambda repressor-like DNA-binding domains"/>
    <property type="match status" value="1"/>
</dbReference>
<evidence type="ECO:0000256" key="1">
    <source>
        <dbReference type="SAM" id="MobiDB-lite"/>
    </source>
</evidence>
<dbReference type="Gene3D" id="1.10.260.40">
    <property type="entry name" value="lambda repressor-like DNA-binding domains"/>
    <property type="match status" value="1"/>
</dbReference>